<reference evidence="1 2" key="1">
    <citation type="submission" date="2014-06" db="EMBL/GenBank/DDBJ databases">
        <title>Draft genome sequence of Bacillus gaemokensis JCM 15801 (MCCC 1A00707).</title>
        <authorList>
            <person name="Lai Q."/>
            <person name="Liu Y."/>
            <person name="Shao Z."/>
        </authorList>
    </citation>
    <scope>NUCLEOTIDE SEQUENCE [LARGE SCALE GENOMIC DNA]</scope>
    <source>
        <strain evidence="1 2">JCM 15801</strain>
    </source>
</reference>
<protein>
    <recommendedName>
        <fullName evidence="3">DUF1885 domain-containing protein</fullName>
    </recommendedName>
</protein>
<gene>
    <name evidence="1" type="ORF">BAGA_01280</name>
</gene>
<evidence type="ECO:0008006" key="3">
    <source>
        <dbReference type="Google" id="ProtNLM"/>
    </source>
</evidence>
<dbReference type="OrthoDB" id="2966171at2"/>
<dbReference type="InterPro" id="IPR036294">
    <property type="entry name" value="Rbstp2229-like_sf"/>
</dbReference>
<evidence type="ECO:0000313" key="1">
    <source>
        <dbReference type="EMBL" id="KEK25899.1"/>
    </source>
</evidence>
<dbReference type="RefSeq" id="WP_033672247.1">
    <property type="nucleotide sequence ID" value="NZ_JOTM01000001.1"/>
</dbReference>
<sequence>MQHAFIKLVPKSKQQSVSLEEIKQLFHYYKTITSQTGVQVGYAYANVAFPYEIIDTSDTTLELKSNHDRYDSIYVGVGIENEQAFVQISLPPTATFGDKGKANEFCRFLAKKLEGKLCLFNGRTMYFYKR</sequence>
<dbReference type="STRING" id="574375.AZF08_01360"/>
<evidence type="ECO:0000313" key="2">
    <source>
        <dbReference type="Proteomes" id="UP000027778"/>
    </source>
</evidence>
<accession>A0A073KF55</accession>
<dbReference type="eggNOG" id="ENOG5031D41">
    <property type="taxonomic scope" value="Bacteria"/>
</dbReference>
<dbReference type="Proteomes" id="UP000027778">
    <property type="component" value="Unassembled WGS sequence"/>
</dbReference>
<dbReference type="EMBL" id="JOTM01000001">
    <property type="protein sequence ID" value="KEK25899.1"/>
    <property type="molecule type" value="Genomic_DNA"/>
</dbReference>
<comment type="caution">
    <text evidence="1">The sequence shown here is derived from an EMBL/GenBank/DDBJ whole genome shotgun (WGS) entry which is preliminary data.</text>
</comment>
<keyword evidence="2" id="KW-1185">Reference proteome</keyword>
<dbReference type="SUPFAM" id="SSF111171">
    <property type="entry name" value="Rbstp2229 protein"/>
    <property type="match status" value="1"/>
</dbReference>
<dbReference type="Gene3D" id="1.20.5.850">
    <property type="entry name" value="Rbstp2229 protein"/>
    <property type="match status" value="1"/>
</dbReference>
<dbReference type="InterPro" id="IPR015062">
    <property type="entry name" value="DUF1885"/>
</dbReference>
<dbReference type="AlphaFoldDB" id="A0A073KF55"/>
<proteinExistence type="predicted"/>
<dbReference type="Gene3D" id="3.30.310.120">
    <property type="entry name" value="Rbstp2229 like protein"/>
    <property type="match status" value="1"/>
</dbReference>
<dbReference type="Pfam" id="PF08968">
    <property type="entry name" value="DUF1885"/>
    <property type="match status" value="1"/>
</dbReference>
<name>A0A073KF55_9BACI</name>
<organism evidence="1 2">
    <name type="scientific">Bacillus gaemokensis</name>
    <dbReference type="NCBI Taxonomy" id="574375"/>
    <lineage>
        <taxon>Bacteria</taxon>
        <taxon>Bacillati</taxon>
        <taxon>Bacillota</taxon>
        <taxon>Bacilli</taxon>
        <taxon>Bacillales</taxon>
        <taxon>Bacillaceae</taxon>
        <taxon>Bacillus</taxon>
        <taxon>Bacillus cereus group</taxon>
    </lineage>
</organism>